<name>A0ABX5QKL8_9LACO</name>
<reference evidence="5 6" key="1">
    <citation type="journal article" date="2019" name="Syst. Appl. Microbiol.">
        <title>Oenococcus sicerae sp. nov., isolated from French cider.</title>
        <authorList>
            <person name="Cousin F.J."/>
            <person name="Le Guellec R."/>
            <person name="Chagnot C."/>
            <person name="Goux D."/>
            <person name="Dalmasso M."/>
            <person name="Laplace J.M."/>
            <person name="Cretenet M."/>
        </authorList>
    </citation>
    <scope>NUCLEOTIDE SEQUENCE [LARGE SCALE GENOMIC DNA]</scope>
    <source>
        <strain evidence="5 6">UCMA 15228</strain>
    </source>
</reference>
<dbReference type="Proteomes" id="UP000286907">
    <property type="component" value="Chromosome"/>
</dbReference>
<dbReference type="InterPro" id="IPR010982">
    <property type="entry name" value="Lambda_DNA-bd_dom_sf"/>
</dbReference>
<feature type="domain" description="HTH lacI-type" evidence="4">
    <location>
        <begin position="4"/>
        <end position="59"/>
    </location>
</feature>
<evidence type="ECO:0000313" key="5">
    <source>
        <dbReference type="EMBL" id="QAS69301.1"/>
    </source>
</evidence>
<dbReference type="SUPFAM" id="SSF53822">
    <property type="entry name" value="Periplasmic binding protein-like I"/>
    <property type="match status" value="1"/>
</dbReference>
<keyword evidence="2 5" id="KW-0238">DNA-binding</keyword>
<protein>
    <submittedName>
        <fullName evidence="5">LacI family DNA-binding transcriptional regulator</fullName>
    </submittedName>
</protein>
<dbReference type="PROSITE" id="PS50932">
    <property type="entry name" value="HTH_LACI_2"/>
    <property type="match status" value="1"/>
</dbReference>
<organism evidence="5 6">
    <name type="scientific">Oenococcus sicerae</name>
    <dbReference type="NCBI Taxonomy" id="2203724"/>
    <lineage>
        <taxon>Bacteria</taxon>
        <taxon>Bacillati</taxon>
        <taxon>Bacillota</taxon>
        <taxon>Bacilli</taxon>
        <taxon>Lactobacillales</taxon>
        <taxon>Lactobacillaceae</taxon>
        <taxon>Oenococcus</taxon>
    </lineage>
</organism>
<dbReference type="Gene3D" id="3.40.50.2300">
    <property type="match status" value="2"/>
</dbReference>
<dbReference type="RefSeq" id="WP_128685290.1">
    <property type="nucleotide sequence ID" value="NZ_CP029684.2"/>
</dbReference>
<dbReference type="PANTHER" id="PTHR30146:SF154">
    <property type="entry name" value="TRANSCRIPTION REGULATOR, MEMBER OF GALR FAMILY"/>
    <property type="match status" value="1"/>
</dbReference>
<dbReference type="Pfam" id="PF00356">
    <property type="entry name" value="LacI"/>
    <property type="match status" value="1"/>
</dbReference>
<sequence length="333" mass="37599">MEKLTIKDIARLVGVSTATVSYYLNKNYSKMSKVTREKIRVVIEETDYRPNSVARNLAKNENKMIGVSVADITNPFTSAVLSGIYDACGSKGYQVVFTNASGSYQREAVNINKLRQEEVSGLIIDPVDPDNPIYKVLSNDTSVMLDRQSDSPKIDTIVTDNFKSVSVFTNKMIKSGYEELFFVSWPLGSISTRVKRYEGFLDATQYANNDHLVTFEDTLETVDLQEKLQTIMHKFPNKKIGFFAMNGRVLIKLLHAMQDLRLSYPEDYGVGAYEDLEWMGVIKPGISCIHQYSYEIGLKSVDNILKKIESGKNTNAKPKLIVMATKMVIRKSY</sequence>
<evidence type="ECO:0000256" key="3">
    <source>
        <dbReference type="ARBA" id="ARBA00023163"/>
    </source>
</evidence>
<gene>
    <name evidence="5" type="ORF">DLJ48_01545</name>
</gene>
<dbReference type="SMART" id="SM00354">
    <property type="entry name" value="HTH_LACI"/>
    <property type="match status" value="1"/>
</dbReference>
<evidence type="ECO:0000313" key="6">
    <source>
        <dbReference type="Proteomes" id="UP000286907"/>
    </source>
</evidence>
<dbReference type="InterPro" id="IPR001761">
    <property type="entry name" value="Peripla_BP/Lac1_sug-bd_dom"/>
</dbReference>
<keyword evidence="6" id="KW-1185">Reference proteome</keyword>
<accession>A0ABX5QKL8</accession>
<dbReference type="InterPro" id="IPR028082">
    <property type="entry name" value="Peripla_BP_I"/>
</dbReference>
<dbReference type="CDD" id="cd06283">
    <property type="entry name" value="PBP1_RegR_EndR_KdgR-like"/>
    <property type="match status" value="1"/>
</dbReference>
<keyword evidence="1" id="KW-0805">Transcription regulation</keyword>
<evidence type="ECO:0000259" key="4">
    <source>
        <dbReference type="PROSITE" id="PS50932"/>
    </source>
</evidence>
<dbReference type="CDD" id="cd01392">
    <property type="entry name" value="HTH_LacI"/>
    <property type="match status" value="1"/>
</dbReference>
<dbReference type="PROSITE" id="PS00356">
    <property type="entry name" value="HTH_LACI_1"/>
    <property type="match status" value="1"/>
</dbReference>
<dbReference type="PANTHER" id="PTHR30146">
    <property type="entry name" value="LACI-RELATED TRANSCRIPTIONAL REPRESSOR"/>
    <property type="match status" value="1"/>
</dbReference>
<dbReference type="Gene3D" id="1.10.260.40">
    <property type="entry name" value="lambda repressor-like DNA-binding domains"/>
    <property type="match status" value="1"/>
</dbReference>
<dbReference type="Pfam" id="PF00532">
    <property type="entry name" value="Peripla_BP_1"/>
    <property type="match status" value="1"/>
</dbReference>
<keyword evidence="3" id="KW-0804">Transcription</keyword>
<evidence type="ECO:0000256" key="2">
    <source>
        <dbReference type="ARBA" id="ARBA00023125"/>
    </source>
</evidence>
<evidence type="ECO:0000256" key="1">
    <source>
        <dbReference type="ARBA" id="ARBA00023015"/>
    </source>
</evidence>
<dbReference type="EMBL" id="CP029684">
    <property type="protein sequence ID" value="QAS69301.1"/>
    <property type="molecule type" value="Genomic_DNA"/>
</dbReference>
<dbReference type="SUPFAM" id="SSF47413">
    <property type="entry name" value="lambda repressor-like DNA-binding domains"/>
    <property type="match status" value="1"/>
</dbReference>
<dbReference type="InterPro" id="IPR000843">
    <property type="entry name" value="HTH_LacI"/>
</dbReference>
<proteinExistence type="predicted"/>
<dbReference type="GO" id="GO:0003677">
    <property type="term" value="F:DNA binding"/>
    <property type="evidence" value="ECO:0007669"/>
    <property type="project" value="UniProtKB-KW"/>
</dbReference>